<evidence type="ECO:0000313" key="11">
    <source>
        <dbReference type="RefSeq" id="XP_056694584.1"/>
    </source>
</evidence>
<dbReference type="RefSeq" id="XP_056694582.1">
    <property type="nucleotide sequence ID" value="XM_056838604.1"/>
</dbReference>
<dbReference type="Proteomes" id="UP000813463">
    <property type="component" value="Chromosome 3"/>
</dbReference>
<dbReference type="PANTHER" id="PTHR12484:SF4">
    <property type="entry name" value="A-KINASE ANCHOR PROTEIN 17A"/>
    <property type="match status" value="1"/>
</dbReference>
<reference evidence="3" key="1">
    <citation type="journal article" date="2021" name="Nat. Commun.">
        <title>Genomic analyses provide insights into spinach domestication and the genetic basis of agronomic traits.</title>
        <authorList>
            <person name="Cai X."/>
            <person name="Sun X."/>
            <person name="Xu C."/>
            <person name="Sun H."/>
            <person name="Wang X."/>
            <person name="Ge C."/>
            <person name="Zhang Z."/>
            <person name="Wang Q."/>
            <person name="Fei Z."/>
            <person name="Jiao C."/>
            <person name="Wang Q."/>
        </authorList>
    </citation>
    <scope>NUCLEOTIDE SEQUENCE [LARGE SCALE GENOMIC DNA]</scope>
    <source>
        <strain evidence="3">cv. Varoflay</strain>
    </source>
</reference>
<dbReference type="PANTHER" id="PTHR12484">
    <property type="entry name" value="B-LYMPHOCYTE ANTIGEN-RELATED"/>
    <property type="match status" value="1"/>
</dbReference>
<keyword evidence="3" id="KW-1185">Reference proteome</keyword>
<keyword evidence="1" id="KW-0175">Coiled coil</keyword>
<evidence type="ECO:0000313" key="10">
    <source>
        <dbReference type="RefSeq" id="XP_056694583.1"/>
    </source>
</evidence>
<dbReference type="RefSeq" id="XP_056694579.1">
    <property type="nucleotide sequence ID" value="XM_056838601.1"/>
</dbReference>
<feature type="coiled-coil region" evidence="1">
    <location>
        <begin position="496"/>
        <end position="523"/>
    </location>
</feature>
<evidence type="ECO:0000313" key="5">
    <source>
        <dbReference type="RefSeq" id="XP_056694578.1"/>
    </source>
</evidence>
<name>A0ABM3RG45_SPIOL</name>
<dbReference type="RefSeq" id="XP_056694583.1">
    <property type="nucleotide sequence ID" value="XM_056838605.1"/>
</dbReference>
<evidence type="ECO:0000313" key="9">
    <source>
        <dbReference type="RefSeq" id="XP_056694582.1"/>
    </source>
</evidence>
<evidence type="ECO:0000256" key="1">
    <source>
        <dbReference type="SAM" id="Coils"/>
    </source>
</evidence>
<evidence type="ECO:0000313" key="4">
    <source>
        <dbReference type="RefSeq" id="XP_056694577.1"/>
    </source>
</evidence>
<dbReference type="RefSeq" id="XP_056694588.1">
    <property type="nucleotide sequence ID" value="XM_056838610.1"/>
</dbReference>
<feature type="compositionally biased region" description="Basic and acidic residues" evidence="2">
    <location>
        <begin position="12"/>
        <end position="47"/>
    </location>
</feature>
<dbReference type="RefSeq" id="XP_056694586.1">
    <property type="nucleotide sequence ID" value="XM_056838608.1"/>
</dbReference>
<evidence type="ECO:0000313" key="14">
    <source>
        <dbReference type="RefSeq" id="XP_056694587.1"/>
    </source>
</evidence>
<evidence type="ECO:0000313" key="15">
    <source>
        <dbReference type="RefSeq" id="XP_056694588.1"/>
    </source>
</evidence>
<dbReference type="RefSeq" id="XP_056694584.1">
    <property type="nucleotide sequence ID" value="XM_056838606.1"/>
</dbReference>
<accession>A0ABM3RG45</accession>
<dbReference type="GeneID" id="110799140"/>
<dbReference type="RefSeq" id="XP_056694587.1">
    <property type="nucleotide sequence ID" value="XM_056838609.1"/>
</dbReference>
<sequence length="530" mass="59789">MSTPRDNKRRKTDTQDHDIMPEPGDEGSRGDEHTAIARTEVDDKVYVPDEQEAPSDEGSRGDEHTAIARTEVDDKVYVPDEQEAPSDEGSRGDEHTAIARTEVDDKVYVPDEQEAPSDKVPETTISKSTIRVCSSSTTSRVPETTISRKNIRVCSGSTTSGDKLVADAGDPLDGGNMSTTCPWALPSITVANPKPLPKPCPASTRIQVGDFTVFLVPRVKLDFHLFCEEDKMVTRQMTREIVTSLFSSPRIFKKSISVPYEDVRVRLLFNQKMKGKLTMLADGRFFFRPPNLQNTSVLLKLGNELFEKLGTFEVTDNGTLFVVKVFPPSFSEDATQMKCAISGLTEDPPAIILNGIPSHWFAEQPDSSKPSKRLLCIFLETFGKIRDLDVVPDENFGKDERNFYSTKKEDSISTVVYCKVIVHYKEYEHCYNALKFLCSHSLQKGSGIADYEVSWKEEDLCPRFLSLQKEDPRMKFVWKDKRDVSADHEKVDFEEFQALKHKMIMLEEELEDVMARLEKFEALKSNGALP</sequence>
<evidence type="ECO:0000313" key="7">
    <source>
        <dbReference type="RefSeq" id="XP_056694580.1"/>
    </source>
</evidence>
<feature type="region of interest" description="Disordered" evidence="2">
    <location>
        <begin position="1"/>
        <end position="120"/>
    </location>
</feature>
<evidence type="ECO:0000313" key="8">
    <source>
        <dbReference type="RefSeq" id="XP_056694581.1"/>
    </source>
</evidence>
<dbReference type="RefSeq" id="XP_056694577.1">
    <property type="nucleotide sequence ID" value="XM_056838599.1"/>
</dbReference>
<dbReference type="RefSeq" id="XP_056694578.1">
    <property type="nucleotide sequence ID" value="XM_056838600.1"/>
</dbReference>
<dbReference type="InterPro" id="IPR056852">
    <property type="entry name" value="AK17A/B"/>
</dbReference>
<evidence type="ECO:0000256" key="2">
    <source>
        <dbReference type="SAM" id="MobiDB-lite"/>
    </source>
</evidence>
<proteinExistence type="predicted"/>
<dbReference type="Pfam" id="PF25015">
    <property type="entry name" value="RBD_AKAP-17A"/>
    <property type="match status" value="1"/>
</dbReference>
<organism evidence="3 11">
    <name type="scientific">Spinacia oleracea</name>
    <name type="common">Spinach</name>
    <dbReference type="NCBI Taxonomy" id="3562"/>
    <lineage>
        <taxon>Eukaryota</taxon>
        <taxon>Viridiplantae</taxon>
        <taxon>Streptophyta</taxon>
        <taxon>Embryophyta</taxon>
        <taxon>Tracheophyta</taxon>
        <taxon>Spermatophyta</taxon>
        <taxon>Magnoliopsida</taxon>
        <taxon>eudicotyledons</taxon>
        <taxon>Gunneridae</taxon>
        <taxon>Pentapetalae</taxon>
        <taxon>Caryophyllales</taxon>
        <taxon>Chenopodiaceae</taxon>
        <taxon>Chenopodioideae</taxon>
        <taxon>Anserineae</taxon>
        <taxon>Spinacia</taxon>
    </lineage>
</organism>
<evidence type="ECO:0000313" key="12">
    <source>
        <dbReference type="RefSeq" id="XP_056694585.1"/>
    </source>
</evidence>
<dbReference type="RefSeq" id="XP_056694581.1">
    <property type="nucleotide sequence ID" value="XM_056838603.1"/>
</dbReference>
<gene>
    <name evidence="4 5 6 7 8 9 10 11 12 13 14 15" type="primary">LOC110799140</name>
</gene>
<dbReference type="RefSeq" id="XP_056694585.1">
    <property type="nucleotide sequence ID" value="XM_056838607.1"/>
</dbReference>
<evidence type="ECO:0000313" key="6">
    <source>
        <dbReference type="RefSeq" id="XP_056694579.1"/>
    </source>
</evidence>
<evidence type="ECO:0000313" key="3">
    <source>
        <dbReference type="Proteomes" id="UP000813463"/>
    </source>
</evidence>
<feature type="compositionally biased region" description="Basic and acidic residues" evidence="2">
    <location>
        <begin position="88"/>
        <end position="109"/>
    </location>
</feature>
<dbReference type="RefSeq" id="XP_056694580.1">
    <property type="nucleotide sequence ID" value="XM_056838602.1"/>
</dbReference>
<protein>
    <submittedName>
        <fullName evidence="4 5">Uncharacterized protein isoform X1</fullName>
    </submittedName>
</protein>
<feature type="compositionally biased region" description="Basic and acidic residues" evidence="2">
    <location>
        <begin position="57"/>
        <end position="78"/>
    </location>
</feature>
<reference evidence="4 5" key="2">
    <citation type="submission" date="2025-05" db="UniProtKB">
        <authorList>
            <consortium name="RefSeq"/>
        </authorList>
    </citation>
    <scope>IDENTIFICATION</scope>
    <source>
        <tissue evidence="4 5">Leaf</tissue>
    </source>
</reference>
<evidence type="ECO:0000313" key="13">
    <source>
        <dbReference type="RefSeq" id="XP_056694586.1"/>
    </source>
</evidence>